<dbReference type="Gene3D" id="3.40.50.720">
    <property type="entry name" value="NAD(P)-binding Rossmann-like Domain"/>
    <property type="match status" value="1"/>
</dbReference>
<protein>
    <recommendedName>
        <fullName evidence="2">C2H2-type domain-containing protein</fullName>
    </recommendedName>
</protein>
<dbReference type="InterPro" id="IPR013087">
    <property type="entry name" value="Znf_C2H2_type"/>
</dbReference>
<dbReference type="PROSITE" id="PS50157">
    <property type="entry name" value="ZINC_FINGER_C2H2_2"/>
    <property type="match status" value="1"/>
</dbReference>
<dbReference type="SUPFAM" id="SSF57667">
    <property type="entry name" value="beta-beta-alpha zinc fingers"/>
    <property type="match status" value="1"/>
</dbReference>
<dbReference type="AlphaFoldDB" id="A0AAW1UA57"/>
<accession>A0AAW1UA57</accession>
<dbReference type="Proteomes" id="UP001431783">
    <property type="component" value="Unassembled WGS sequence"/>
</dbReference>
<dbReference type="Pfam" id="PF02826">
    <property type="entry name" value="2-Hacid_dh_C"/>
    <property type="match status" value="1"/>
</dbReference>
<reference evidence="3 4" key="1">
    <citation type="submission" date="2023-03" db="EMBL/GenBank/DDBJ databases">
        <title>Genome insight into feeding habits of ladybird beetles.</title>
        <authorList>
            <person name="Li H.-S."/>
            <person name="Huang Y.-H."/>
            <person name="Pang H."/>
        </authorList>
    </citation>
    <scope>NUCLEOTIDE SEQUENCE [LARGE SCALE GENOMIC DNA]</scope>
    <source>
        <strain evidence="3">SYSU_2023b</strain>
        <tissue evidence="3">Whole body</tissue>
    </source>
</reference>
<dbReference type="GO" id="GO:0008270">
    <property type="term" value="F:zinc ion binding"/>
    <property type="evidence" value="ECO:0007669"/>
    <property type="project" value="UniProtKB-KW"/>
</dbReference>
<keyword evidence="1" id="KW-0479">Metal-binding</keyword>
<keyword evidence="1" id="KW-0863">Zinc-finger</keyword>
<dbReference type="GO" id="GO:0051287">
    <property type="term" value="F:NAD binding"/>
    <property type="evidence" value="ECO:0007669"/>
    <property type="project" value="InterPro"/>
</dbReference>
<sequence>MRFTRDNHLKTHMRLHTGERPYHCHRQFVQVANLRRHVRKAVHHNELYGKSLGIVGLGRIGKKVALSMQSLGTKTISFDPIVSAEEERSFNIESIEFEKTWALAIVSQFMTTHFSNKKYD</sequence>
<comment type="caution">
    <text evidence="3">The sequence shown here is derived from an EMBL/GenBank/DDBJ whole genome shotgun (WGS) entry which is preliminary data.</text>
</comment>
<evidence type="ECO:0000313" key="4">
    <source>
        <dbReference type="Proteomes" id="UP001431783"/>
    </source>
</evidence>
<gene>
    <name evidence="3" type="ORF">WA026_019267</name>
</gene>
<evidence type="ECO:0000313" key="3">
    <source>
        <dbReference type="EMBL" id="KAK9877597.1"/>
    </source>
</evidence>
<keyword evidence="1" id="KW-0862">Zinc</keyword>
<feature type="domain" description="C2H2-type" evidence="2">
    <location>
        <begin position="1"/>
        <end position="21"/>
    </location>
</feature>
<dbReference type="SUPFAM" id="SSF51735">
    <property type="entry name" value="NAD(P)-binding Rossmann-fold domains"/>
    <property type="match status" value="1"/>
</dbReference>
<dbReference type="InterPro" id="IPR029752">
    <property type="entry name" value="D-isomer_DH_CS1"/>
</dbReference>
<name>A0AAW1UA57_9CUCU</name>
<dbReference type="InterPro" id="IPR036291">
    <property type="entry name" value="NAD(P)-bd_dom_sf"/>
</dbReference>
<keyword evidence="4" id="KW-1185">Reference proteome</keyword>
<evidence type="ECO:0000256" key="1">
    <source>
        <dbReference type="PROSITE-ProRule" id="PRU00042"/>
    </source>
</evidence>
<dbReference type="PROSITE" id="PS00065">
    <property type="entry name" value="D_2_HYDROXYACID_DH_1"/>
    <property type="match status" value="1"/>
</dbReference>
<dbReference type="InterPro" id="IPR006140">
    <property type="entry name" value="D-isomer_DH_NAD-bd"/>
</dbReference>
<organism evidence="3 4">
    <name type="scientific">Henosepilachna vigintioctopunctata</name>
    <dbReference type="NCBI Taxonomy" id="420089"/>
    <lineage>
        <taxon>Eukaryota</taxon>
        <taxon>Metazoa</taxon>
        <taxon>Ecdysozoa</taxon>
        <taxon>Arthropoda</taxon>
        <taxon>Hexapoda</taxon>
        <taxon>Insecta</taxon>
        <taxon>Pterygota</taxon>
        <taxon>Neoptera</taxon>
        <taxon>Endopterygota</taxon>
        <taxon>Coleoptera</taxon>
        <taxon>Polyphaga</taxon>
        <taxon>Cucujiformia</taxon>
        <taxon>Coccinelloidea</taxon>
        <taxon>Coccinellidae</taxon>
        <taxon>Epilachninae</taxon>
        <taxon>Epilachnini</taxon>
        <taxon>Henosepilachna</taxon>
    </lineage>
</organism>
<dbReference type="Gene3D" id="3.30.160.60">
    <property type="entry name" value="Classic Zinc Finger"/>
    <property type="match status" value="1"/>
</dbReference>
<evidence type="ECO:0000259" key="2">
    <source>
        <dbReference type="PROSITE" id="PS50157"/>
    </source>
</evidence>
<dbReference type="EMBL" id="JARQZJ010000043">
    <property type="protein sequence ID" value="KAK9877597.1"/>
    <property type="molecule type" value="Genomic_DNA"/>
</dbReference>
<proteinExistence type="predicted"/>
<dbReference type="InterPro" id="IPR036236">
    <property type="entry name" value="Znf_C2H2_sf"/>
</dbReference>